<dbReference type="PANTHER" id="PTHR40076:SF1">
    <property type="entry name" value="MEMBRANE PROTEIN"/>
    <property type="match status" value="1"/>
</dbReference>
<dbReference type="Proteomes" id="UP000051658">
    <property type="component" value="Unassembled WGS sequence"/>
</dbReference>
<dbReference type="eggNOG" id="COG5523">
    <property type="taxonomic scope" value="Bacteria"/>
</dbReference>
<keyword evidence="1" id="KW-0472">Membrane</keyword>
<dbReference type="InterPro" id="IPR010380">
    <property type="entry name" value="DUF975"/>
</dbReference>
<feature type="transmembrane region" description="Helical" evidence="1">
    <location>
        <begin position="20"/>
        <end position="53"/>
    </location>
</feature>
<evidence type="ECO:0000313" key="2">
    <source>
        <dbReference type="EMBL" id="KRN54708.1"/>
    </source>
</evidence>
<dbReference type="GeneID" id="89589284"/>
<accession>A0A0R2HXS5</accession>
<evidence type="ECO:0000256" key="1">
    <source>
        <dbReference type="SAM" id="Phobius"/>
    </source>
</evidence>
<keyword evidence="1" id="KW-0812">Transmembrane</keyword>
<feature type="transmembrane region" description="Helical" evidence="1">
    <location>
        <begin position="188"/>
        <end position="212"/>
    </location>
</feature>
<feature type="transmembrane region" description="Helical" evidence="1">
    <location>
        <begin position="224"/>
        <end position="250"/>
    </location>
</feature>
<evidence type="ECO:0000313" key="3">
    <source>
        <dbReference type="Proteomes" id="UP000051658"/>
    </source>
</evidence>
<sequence length="268" mass="29370">MNIKEVKLEAKNSLQGNWGTAIGGFIILGLISFAMSMVTNMISGVGSIAGGLAGANSGNISEADLIAMTSVMIGTMSVSFVLGIITQIISSVLDVGYKWSFLDLVDGKNYSIGSIFQVFNKNFFKVLGLIIMIGIFTALWSLLLVVPGIIKSYSYSQALNIMKDNPEIGILDAITASRKLMDGKKANFFFLQLSFILWYIVPLIIWLVVFFIGISGWDNGTSPLVVTSIILAFVLALYFIAISFYITPYLKTSEQVYYRRLTVQQLGE</sequence>
<dbReference type="PATRIC" id="fig|1449336.4.peg.2332"/>
<organism evidence="2 3">
    <name type="scientific">Carnobacterium divergens DSM 20623</name>
    <dbReference type="NCBI Taxonomy" id="1449336"/>
    <lineage>
        <taxon>Bacteria</taxon>
        <taxon>Bacillati</taxon>
        <taxon>Bacillota</taxon>
        <taxon>Bacilli</taxon>
        <taxon>Lactobacillales</taxon>
        <taxon>Carnobacteriaceae</taxon>
        <taxon>Carnobacterium</taxon>
    </lineage>
</organism>
<proteinExistence type="predicted"/>
<keyword evidence="1" id="KW-1133">Transmembrane helix</keyword>
<dbReference type="RefSeq" id="WP_034568900.1">
    <property type="nucleotide sequence ID" value="NZ_JQBS01000035.1"/>
</dbReference>
<dbReference type="Pfam" id="PF06161">
    <property type="entry name" value="DUF975"/>
    <property type="match status" value="1"/>
</dbReference>
<reference evidence="2 3" key="1">
    <citation type="journal article" date="2015" name="Genome Announc.">
        <title>Expanding the biotechnology potential of lactobacilli through comparative genomics of 213 strains and associated genera.</title>
        <authorList>
            <person name="Sun Z."/>
            <person name="Harris H.M."/>
            <person name="McCann A."/>
            <person name="Guo C."/>
            <person name="Argimon S."/>
            <person name="Zhang W."/>
            <person name="Yang X."/>
            <person name="Jeffery I.B."/>
            <person name="Cooney J.C."/>
            <person name="Kagawa T.F."/>
            <person name="Liu W."/>
            <person name="Song Y."/>
            <person name="Salvetti E."/>
            <person name="Wrobel A."/>
            <person name="Rasinkangas P."/>
            <person name="Parkhill J."/>
            <person name="Rea M.C."/>
            <person name="O'Sullivan O."/>
            <person name="Ritari J."/>
            <person name="Douillard F.P."/>
            <person name="Paul Ross R."/>
            <person name="Yang R."/>
            <person name="Briner A.E."/>
            <person name="Felis G.E."/>
            <person name="de Vos W.M."/>
            <person name="Barrangou R."/>
            <person name="Klaenhammer T.R."/>
            <person name="Caufield P.W."/>
            <person name="Cui Y."/>
            <person name="Zhang H."/>
            <person name="O'Toole P.W."/>
        </authorList>
    </citation>
    <scope>NUCLEOTIDE SEQUENCE [LARGE SCALE GENOMIC DNA]</scope>
    <source>
        <strain evidence="2 3">DSM 20623</strain>
    </source>
</reference>
<keyword evidence="3" id="KW-1185">Reference proteome</keyword>
<feature type="transmembrane region" description="Helical" evidence="1">
    <location>
        <begin position="65"/>
        <end position="89"/>
    </location>
</feature>
<dbReference type="PANTHER" id="PTHR40076">
    <property type="entry name" value="MEMBRANE PROTEIN-RELATED"/>
    <property type="match status" value="1"/>
</dbReference>
<feature type="transmembrane region" description="Helical" evidence="1">
    <location>
        <begin position="126"/>
        <end position="150"/>
    </location>
</feature>
<name>A0A0R2HXS5_CARDV</name>
<dbReference type="EMBL" id="JQBS01000035">
    <property type="protein sequence ID" value="KRN54708.1"/>
    <property type="molecule type" value="Genomic_DNA"/>
</dbReference>
<protein>
    <submittedName>
        <fullName evidence="2">Integral membrane protein</fullName>
    </submittedName>
</protein>
<comment type="caution">
    <text evidence="2">The sequence shown here is derived from an EMBL/GenBank/DDBJ whole genome shotgun (WGS) entry which is preliminary data.</text>
</comment>
<gene>
    <name evidence="2" type="ORF">IV74_GL002294</name>
</gene>
<dbReference type="AlphaFoldDB" id="A0A0R2HXS5"/>